<dbReference type="AlphaFoldDB" id="L7VZR8"/>
<protein>
    <recommendedName>
        <fullName evidence="2">DUF3570 domain-containing protein</fullName>
    </recommendedName>
</protein>
<reference evidence="1" key="1">
    <citation type="submission" date="2012-09" db="EMBL/GenBank/DDBJ databases">
        <title>Metagenomic Characterization of a Microbial Community in Wastewater Detects High Levels of Antibiotic Resistance.</title>
        <authorList>
            <person name="Abrams M."/>
            <person name="Caldwell A."/>
            <person name="Vandaei E."/>
            <person name="Lee W."/>
            <person name="Perrott J."/>
            <person name="Khan S.Y."/>
            <person name="Ta J."/>
            <person name="Romero D."/>
            <person name="Nguyen V."/>
            <person name="Pourmand N."/>
            <person name="Ouverney C.C."/>
        </authorList>
    </citation>
    <scope>NUCLEOTIDE SEQUENCE</scope>
</reference>
<organism evidence="1">
    <name type="scientific">uncultured bacterium A1Q1_fos_2386</name>
    <dbReference type="NCBI Taxonomy" id="1256568"/>
    <lineage>
        <taxon>Bacteria</taxon>
        <taxon>environmental samples</taxon>
    </lineage>
</organism>
<dbReference type="Pfam" id="PF12094">
    <property type="entry name" value="DUF3570"/>
    <property type="match status" value="2"/>
</dbReference>
<proteinExistence type="predicted"/>
<evidence type="ECO:0008006" key="2">
    <source>
        <dbReference type="Google" id="ProtNLM"/>
    </source>
</evidence>
<evidence type="ECO:0000313" key="1">
    <source>
        <dbReference type="EMBL" id="AGC71675.1"/>
    </source>
</evidence>
<accession>L7VZR8</accession>
<sequence length="414" mass="45564">MRLQLIRAQAMRRHRARCRQAIWIAQRAWLLLILICGLRAQVISVHARKLTAQASTELAGYTDSTHVNVASPTVAASVTDAESGVSVSGRYLVDVVSAASVDIVATASPRWNEVRHVGSLEASVQRGPLHVSGSAGISREPDYLSVSAGASASLDLLEKNLTPFVGFRYGHDDVGVKGRPRADWELLQKGGLQLGATFVINHFMIASVQLDADFERGYLAKPYRYIPLFAPGTGADIPVGAAIDEVNAKRIPERPIERLPSARNRYAVTGRIAARRGPATLRIDERIYTDSWGVSATTTDARVMIDLGSRVMIWPHLRFHAQSGASFWQRAYELLPTEEGAWTVPRYRTGDRELSKLNTYTGGLGGKFRLTDQADSIWHITCQLEAGYTSFFDALYITSRWSVLSVIGISAEWN</sequence>
<dbReference type="EMBL" id="JX649879">
    <property type="protein sequence ID" value="AGC71675.1"/>
    <property type="molecule type" value="Genomic_DNA"/>
</dbReference>
<dbReference type="InterPro" id="IPR021953">
    <property type="entry name" value="DUF3570"/>
</dbReference>
<name>L7VZR8_9BACT</name>